<feature type="transmembrane region" description="Helical" evidence="1">
    <location>
        <begin position="431"/>
        <end position="452"/>
    </location>
</feature>
<dbReference type="InterPro" id="IPR007484">
    <property type="entry name" value="Peptidase_M28"/>
</dbReference>
<feature type="transmembrane region" description="Helical" evidence="1">
    <location>
        <begin position="402"/>
        <end position="419"/>
    </location>
</feature>
<proteinExistence type="predicted"/>
<feature type="transmembrane region" description="Helical" evidence="1">
    <location>
        <begin position="360"/>
        <end position="382"/>
    </location>
</feature>
<evidence type="ECO:0000259" key="2">
    <source>
        <dbReference type="Pfam" id="PF04389"/>
    </source>
</evidence>
<dbReference type="GO" id="GO:0008235">
    <property type="term" value="F:metalloexopeptidase activity"/>
    <property type="evidence" value="ECO:0007669"/>
    <property type="project" value="InterPro"/>
</dbReference>
<reference evidence="3 4" key="1">
    <citation type="submission" date="2019-07" db="EMBL/GenBank/DDBJ databases">
        <title>Genomic Encyclopedia of Type Strains, Phase IV (KMG-IV): sequencing the most valuable type-strain genomes for metagenomic binning, comparative biology and taxonomic classification.</title>
        <authorList>
            <person name="Goeker M."/>
        </authorList>
    </citation>
    <scope>NUCLEOTIDE SEQUENCE [LARGE SCALE GENOMIC DNA]</scope>
    <source>
        <strain evidence="3 4">DSM 18961</strain>
    </source>
</reference>
<organism evidence="3 4">
    <name type="scientific">Tenacibaculum adriaticum</name>
    <dbReference type="NCBI Taxonomy" id="413713"/>
    <lineage>
        <taxon>Bacteria</taxon>
        <taxon>Pseudomonadati</taxon>
        <taxon>Bacteroidota</taxon>
        <taxon>Flavobacteriia</taxon>
        <taxon>Flavobacteriales</taxon>
        <taxon>Flavobacteriaceae</taxon>
        <taxon>Tenacibaculum</taxon>
    </lineage>
</organism>
<feature type="domain" description="Peptidase M28" evidence="2">
    <location>
        <begin position="102"/>
        <end position="289"/>
    </location>
</feature>
<keyword evidence="1" id="KW-0812">Transmembrane</keyword>
<dbReference type="SUPFAM" id="SSF53187">
    <property type="entry name" value="Zn-dependent exopeptidases"/>
    <property type="match status" value="1"/>
</dbReference>
<dbReference type="Gene3D" id="3.40.630.10">
    <property type="entry name" value="Zn peptidases"/>
    <property type="match status" value="1"/>
</dbReference>
<keyword evidence="1" id="KW-1133">Transmembrane helix</keyword>
<dbReference type="GO" id="GO:0006508">
    <property type="term" value="P:proteolysis"/>
    <property type="evidence" value="ECO:0007669"/>
    <property type="project" value="InterPro"/>
</dbReference>
<evidence type="ECO:0000313" key="3">
    <source>
        <dbReference type="EMBL" id="TYP99584.1"/>
    </source>
</evidence>
<dbReference type="AlphaFoldDB" id="A0A5S5DV36"/>
<accession>A0A5S5DV36</accession>
<feature type="transmembrane region" description="Helical" evidence="1">
    <location>
        <begin position="513"/>
        <end position="531"/>
    </location>
</feature>
<name>A0A5S5DV36_9FLAO</name>
<keyword evidence="1" id="KW-0472">Membrane</keyword>
<dbReference type="Pfam" id="PF04389">
    <property type="entry name" value="Peptidase_M28"/>
    <property type="match status" value="1"/>
</dbReference>
<evidence type="ECO:0000313" key="4">
    <source>
        <dbReference type="Proteomes" id="UP000323136"/>
    </source>
</evidence>
<feature type="transmembrane region" description="Helical" evidence="1">
    <location>
        <begin position="484"/>
        <end position="501"/>
    </location>
</feature>
<dbReference type="PANTHER" id="PTHR12147:SF26">
    <property type="entry name" value="PEPTIDASE M28 DOMAIN-CONTAINING PROTEIN"/>
    <property type="match status" value="1"/>
</dbReference>
<dbReference type="EMBL" id="VNIA01000001">
    <property type="protein sequence ID" value="TYP99584.1"/>
    <property type="molecule type" value="Genomic_DNA"/>
</dbReference>
<dbReference type="RefSeq" id="WP_148868298.1">
    <property type="nucleotide sequence ID" value="NZ_VNIA01000001.1"/>
</dbReference>
<comment type="caution">
    <text evidence="3">The sequence shown here is derived from an EMBL/GenBank/DDBJ whole genome shotgun (WGS) entry which is preliminary data.</text>
</comment>
<evidence type="ECO:0000256" key="1">
    <source>
        <dbReference type="SAM" id="Phobius"/>
    </source>
</evidence>
<dbReference type="InterPro" id="IPR045175">
    <property type="entry name" value="M28_fam"/>
</dbReference>
<gene>
    <name evidence="3" type="ORF">C7447_101184</name>
</gene>
<protein>
    <submittedName>
        <fullName evidence="3">Peptidase M28-like protein</fullName>
    </submittedName>
</protein>
<feature type="transmembrane region" description="Helical" evidence="1">
    <location>
        <begin position="324"/>
        <end position="348"/>
    </location>
</feature>
<sequence>MKTPNKLLTLIIILITIYGSFSSILPRYKTENKSLEKTEFSVNKALLHLKNISQKAHYTGSEEHKVVKNYLFDELKKLGLEPEIQVKTAFNKKWIAGTTVENIIATIKGESSEKSLLLLSHYDSNPHSAIGSADAGSGIVTILEGIRVFLEKNKTPKNDIVILFSDAEELGLLGAEAFVQHHPLAKNVGLVLNFEARGSGGPSYMLMETNGKNSKLLTEFLKAQPHYPAANSLMYSVYKMLPNDTDLTVFREKNNINGFNFAFIGNHFDYHTAQDNYDRLDRSSLLHQIDYFTTTLNYFSNADLTNLNSTEDYVYVNFPLMKLLIYPFSWIGILLIVATIVLLIIIYFGLKKGKLTIPGMFKGFVPFLSSLLLCGIISYFLWKLLVIIHPQYQDMLHGFTYNGYQYIATFIFLNLWILIKTYNQFKNEKTIDLLIAPIVIWLLINLVIYQYLQGAGFFIIPVFIALLILSIQLFTNLKKRNQPILFAFLSVPTLYIFAPLIKMFPVGLGLKNLFISGILLALIFGLLLPAFHQQKKIIPWQKFVGFLTILLFAITTFNSGFSIDKKRPNSLVYIQNEDSKTSYWGTYNKTLDSYTSQIFDNNYQKGSIPNAETKSKYNTHFKYHKKTDYKDVRTSLITVELDTIINNDRHLKLTLLPQRKINKFELFNNSSITIKSLTANNTSLYDDADLEKGTLLIYHMANSDKELKISLVFNEKDKPSFTVNEISYDLLSHPKFNLLPRSDAMMPMPFVTNDAIICTKTINL</sequence>
<keyword evidence="4" id="KW-1185">Reference proteome</keyword>
<feature type="transmembrane region" description="Helical" evidence="1">
    <location>
        <begin position="543"/>
        <end position="561"/>
    </location>
</feature>
<dbReference type="OrthoDB" id="9778250at2"/>
<feature type="transmembrane region" description="Helical" evidence="1">
    <location>
        <begin position="458"/>
        <end position="477"/>
    </location>
</feature>
<dbReference type="PANTHER" id="PTHR12147">
    <property type="entry name" value="METALLOPEPTIDASE M28 FAMILY MEMBER"/>
    <property type="match status" value="1"/>
</dbReference>
<dbReference type="Proteomes" id="UP000323136">
    <property type="component" value="Unassembled WGS sequence"/>
</dbReference>